<dbReference type="RefSeq" id="WP_285628682.1">
    <property type="nucleotide sequence ID" value="NZ_BSTJ01000008.1"/>
</dbReference>
<keyword evidence="1" id="KW-0472">Membrane</keyword>
<feature type="transmembrane region" description="Helical" evidence="1">
    <location>
        <begin position="146"/>
        <end position="169"/>
    </location>
</feature>
<name>A0A9W6RM06_9ACTN</name>
<keyword evidence="1" id="KW-1133">Transmembrane helix</keyword>
<evidence type="ECO:0000313" key="3">
    <source>
        <dbReference type="Proteomes" id="UP001165135"/>
    </source>
</evidence>
<dbReference type="Proteomes" id="UP001165135">
    <property type="component" value="Unassembled WGS sequence"/>
</dbReference>
<gene>
    <name evidence="2" type="ORF">Airi01_064150</name>
</gene>
<organism evidence="2 3">
    <name type="scientific">Actinoallomurus iriomotensis</name>
    <dbReference type="NCBI Taxonomy" id="478107"/>
    <lineage>
        <taxon>Bacteria</taxon>
        <taxon>Bacillati</taxon>
        <taxon>Actinomycetota</taxon>
        <taxon>Actinomycetes</taxon>
        <taxon>Streptosporangiales</taxon>
        <taxon>Thermomonosporaceae</taxon>
        <taxon>Actinoallomurus</taxon>
    </lineage>
</organism>
<evidence type="ECO:0000313" key="2">
    <source>
        <dbReference type="EMBL" id="GLY78148.1"/>
    </source>
</evidence>
<keyword evidence="1" id="KW-0812">Transmembrane</keyword>
<reference evidence="2" key="1">
    <citation type="submission" date="2023-03" db="EMBL/GenBank/DDBJ databases">
        <title>Actinoallomurus iriomotensis NBRC 103681.</title>
        <authorList>
            <person name="Ichikawa N."/>
            <person name="Sato H."/>
            <person name="Tonouchi N."/>
        </authorList>
    </citation>
    <scope>NUCLEOTIDE SEQUENCE</scope>
    <source>
        <strain evidence="2">NBRC 103681</strain>
    </source>
</reference>
<comment type="caution">
    <text evidence="2">The sequence shown here is derived from an EMBL/GenBank/DDBJ whole genome shotgun (WGS) entry which is preliminary data.</text>
</comment>
<evidence type="ECO:0000256" key="1">
    <source>
        <dbReference type="SAM" id="Phobius"/>
    </source>
</evidence>
<feature type="transmembrane region" description="Helical" evidence="1">
    <location>
        <begin position="79"/>
        <end position="98"/>
    </location>
</feature>
<dbReference type="EMBL" id="BSTJ01000008">
    <property type="protein sequence ID" value="GLY78148.1"/>
    <property type="molecule type" value="Genomic_DNA"/>
</dbReference>
<feature type="transmembrane region" description="Helical" evidence="1">
    <location>
        <begin position="104"/>
        <end position="125"/>
    </location>
</feature>
<feature type="transmembrane region" description="Helical" evidence="1">
    <location>
        <begin position="189"/>
        <end position="207"/>
    </location>
</feature>
<dbReference type="AlphaFoldDB" id="A0A9W6RM06"/>
<proteinExistence type="predicted"/>
<accession>A0A9W6RM06</accession>
<protein>
    <submittedName>
        <fullName evidence="2">Uncharacterized protein</fullName>
    </submittedName>
</protein>
<sequence length="228" mass="24411">MASTRRRRVEIGWRTRVSTLLGLGVDDGRAAAFLGSSPSERVCRKATAMDASVWIVNLAVLAVVLESDLGRRRVRRFRVLRPVITAAAVVPFFLGNAASGGYGLMLEIGGAAAGLLFGLVVSALMPVYAEVVEERRRAMTRAGVPYALAWIGVVAARMFFSYGSAHLWSARLGEWMAAHRVSEGALTDALIFMAMAMTLTRSGLLYARARAVLTAPVSARSGSPSPAR</sequence>